<dbReference type="GO" id="GO:2000143">
    <property type="term" value="P:negative regulation of DNA-templated transcription initiation"/>
    <property type="evidence" value="ECO:0007669"/>
    <property type="project" value="TreeGrafter"/>
</dbReference>
<dbReference type="GO" id="GO:0003700">
    <property type="term" value="F:DNA-binding transcription factor activity"/>
    <property type="evidence" value="ECO:0007669"/>
    <property type="project" value="UniProtKB-UniRule"/>
</dbReference>
<keyword evidence="2 7" id="KW-0963">Cytoplasm</keyword>
<dbReference type="Proteomes" id="UP000243426">
    <property type="component" value="Chromosome I"/>
</dbReference>
<keyword evidence="4 7" id="KW-0805">Transcription regulation</keyword>
<dbReference type="SUPFAM" id="SSF89447">
    <property type="entry name" value="AbrB/MazE/MraZ-like"/>
    <property type="match status" value="1"/>
</dbReference>
<gene>
    <name evidence="7" type="primary">mraZ</name>
    <name evidence="9" type="ORF">SAMN05216198_2565</name>
</gene>
<keyword evidence="10" id="KW-1185">Reference proteome</keyword>
<dbReference type="InterPro" id="IPR020603">
    <property type="entry name" value="MraZ_dom"/>
</dbReference>
<dbReference type="OrthoDB" id="9807753at2"/>
<protein>
    <recommendedName>
        <fullName evidence="1 7">Transcriptional regulator MraZ</fullName>
    </recommendedName>
</protein>
<dbReference type="InterPro" id="IPR037914">
    <property type="entry name" value="SpoVT-AbrB_sf"/>
</dbReference>
<evidence type="ECO:0000256" key="6">
    <source>
        <dbReference type="ARBA" id="ARBA00023163"/>
    </source>
</evidence>
<dbReference type="CDD" id="cd16321">
    <property type="entry name" value="MraZ_C"/>
    <property type="match status" value="1"/>
</dbReference>
<dbReference type="Pfam" id="PF02381">
    <property type="entry name" value="MraZ"/>
    <property type="match status" value="2"/>
</dbReference>
<comment type="similarity">
    <text evidence="7">Belongs to the MraZ family.</text>
</comment>
<reference evidence="10" key="1">
    <citation type="submission" date="2016-10" db="EMBL/GenBank/DDBJ databases">
        <authorList>
            <person name="Varghese N."/>
            <person name="Submissions S."/>
        </authorList>
    </citation>
    <scope>NUCLEOTIDE SEQUENCE [LARGE SCALE GENOMIC DNA]</scope>
    <source>
        <strain evidence="10">2SM5</strain>
    </source>
</reference>
<evidence type="ECO:0000256" key="7">
    <source>
        <dbReference type="HAMAP-Rule" id="MF_01008"/>
    </source>
</evidence>
<evidence type="ECO:0000313" key="10">
    <source>
        <dbReference type="Proteomes" id="UP000243426"/>
    </source>
</evidence>
<dbReference type="GO" id="GO:0005737">
    <property type="term" value="C:cytoplasm"/>
    <property type="evidence" value="ECO:0007669"/>
    <property type="project" value="UniProtKB-UniRule"/>
</dbReference>
<comment type="subunit">
    <text evidence="7">Forms oligomers.</text>
</comment>
<dbReference type="InterPro" id="IPR035644">
    <property type="entry name" value="MraZ_C"/>
</dbReference>
<dbReference type="Gene3D" id="3.40.1550.20">
    <property type="entry name" value="Transcriptional regulator MraZ domain"/>
    <property type="match status" value="1"/>
</dbReference>
<evidence type="ECO:0000313" key="9">
    <source>
        <dbReference type="EMBL" id="SDS70521.1"/>
    </source>
</evidence>
<evidence type="ECO:0000256" key="2">
    <source>
        <dbReference type="ARBA" id="ARBA00022490"/>
    </source>
</evidence>
<sequence>MFRGANAINLDAKGRLAMPARHRDRLLESCGGQLVATIALEERCLWIYPLHEWEAVEQQLRKAPNMHPGVKRLNRLLIGNANEIELDSHGRFVVPPLLRDHASLDKKVMLVGQLSKFELWSEEVWQTTTAAYLEEEQDVGELPAELHSLSL</sequence>
<evidence type="ECO:0000256" key="3">
    <source>
        <dbReference type="ARBA" id="ARBA00022737"/>
    </source>
</evidence>
<dbReference type="InterPro" id="IPR035642">
    <property type="entry name" value="MraZ_N"/>
</dbReference>
<keyword evidence="6 7" id="KW-0804">Transcription</keyword>
<dbReference type="CDD" id="cd16320">
    <property type="entry name" value="MraZ_N"/>
    <property type="match status" value="1"/>
</dbReference>
<feature type="domain" description="SpoVT-AbrB" evidence="8">
    <location>
        <begin position="81"/>
        <end position="124"/>
    </location>
</feature>
<dbReference type="HAMAP" id="MF_01008">
    <property type="entry name" value="MraZ"/>
    <property type="match status" value="1"/>
</dbReference>
<dbReference type="NCBIfam" id="TIGR00242">
    <property type="entry name" value="division/cell wall cluster transcriptional repressor MraZ"/>
    <property type="match status" value="1"/>
</dbReference>
<feature type="domain" description="SpoVT-AbrB" evidence="8">
    <location>
        <begin position="5"/>
        <end position="52"/>
    </location>
</feature>
<dbReference type="AlphaFoldDB" id="A0A1H1UE09"/>
<evidence type="ECO:0000259" key="8">
    <source>
        <dbReference type="PROSITE" id="PS51740"/>
    </source>
</evidence>
<dbReference type="STRING" id="797277.SAMN05216198_2565"/>
<dbReference type="GO" id="GO:0000976">
    <property type="term" value="F:transcription cis-regulatory region binding"/>
    <property type="evidence" value="ECO:0007669"/>
    <property type="project" value="TreeGrafter"/>
</dbReference>
<evidence type="ECO:0000256" key="4">
    <source>
        <dbReference type="ARBA" id="ARBA00023015"/>
    </source>
</evidence>
<keyword evidence="5 7" id="KW-0238">DNA-binding</keyword>
<dbReference type="InterPro" id="IPR003444">
    <property type="entry name" value="MraZ"/>
</dbReference>
<accession>A0A1H1UE09</accession>
<dbReference type="PANTHER" id="PTHR34701">
    <property type="entry name" value="TRANSCRIPTIONAL REGULATOR MRAZ"/>
    <property type="match status" value="1"/>
</dbReference>
<organism evidence="9 10">
    <name type="scientific">Halopseudomonas litoralis</name>
    <dbReference type="NCBI Taxonomy" id="797277"/>
    <lineage>
        <taxon>Bacteria</taxon>
        <taxon>Pseudomonadati</taxon>
        <taxon>Pseudomonadota</taxon>
        <taxon>Gammaproteobacteria</taxon>
        <taxon>Pseudomonadales</taxon>
        <taxon>Pseudomonadaceae</taxon>
        <taxon>Halopseudomonas</taxon>
    </lineage>
</organism>
<dbReference type="EMBL" id="LT629748">
    <property type="protein sequence ID" value="SDS70521.1"/>
    <property type="molecule type" value="Genomic_DNA"/>
</dbReference>
<dbReference type="GO" id="GO:0009295">
    <property type="term" value="C:nucleoid"/>
    <property type="evidence" value="ECO:0007669"/>
    <property type="project" value="UniProtKB-SubCell"/>
</dbReference>
<dbReference type="PROSITE" id="PS51740">
    <property type="entry name" value="SPOVT_ABRB"/>
    <property type="match status" value="2"/>
</dbReference>
<keyword evidence="3" id="KW-0677">Repeat</keyword>
<name>A0A1H1UE09_9GAMM</name>
<dbReference type="InterPro" id="IPR007159">
    <property type="entry name" value="SpoVT-AbrB_dom"/>
</dbReference>
<comment type="subcellular location">
    <subcellularLocation>
        <location evidence="7">Cytoplasm</location>
        <location evidence="7">Nucleoid</location>
    </subcellularLocation>
</comment>
<dbReference type="RefSeq" id="WP_090273851.1">
    <property type="nucleotide sequence ID" value="NZ_LT629748.1"/>
</dbReference>
<evidence type="ECO:0000256" key="1">
    <source>
        <dbReference type="ARBA" id="ARBA00013860"/>
    </source>
</evidence>
<evidence type="ECO:0000256" key="5">
    <source>
        <dbReference type="ARBA" id="ARBA00023125"/>
    </source>
</evidence>
<proteinExistence type="inferred from homology"/>
<dbReference type="InterPro" id="IPR038619">
    <property type="entry name" value="MraZ_sf"/>
</dbReference>
<dbReference type="PANTHER" id="PTHR34701:SF1">
    <property type="entry name" value="TRANSCRIPTIONAL REGULATOR MRAZ"/>
    <property type="match status" value="1"/>
</dbReference>